<dbReference type="EMBL" id="KI660988">
    <property type="protein sequence ID" value="ETN73390.1"/>
    <property type="molecule type" value="Genomic_DNA"/>
</dbReference>
<dbReference type="OMA" id="QCIPDIV"/>
<accession>W2SUT2</accession>
<sequence>MYIGNKDKPYTTDAEHYRTREESAPPENELQKTLGDSLLKTSHVCDHGMRFRKSTEKLTVPNWYLENRATTRPSDVNAVVHRDTNIQSAQNFTRSSDVSQPPISCSANNRTISVASTGIDFPKGMFDRYKEEIEDMRRSKSSLHQIAKDQRQCIPDIV</sequence>
<dbReference type="AlphaFoldDB" id="W2SUT2"/>
<evidence type="ECO:0000313" key="3">
    <source>
        <dbReference type="Proteomes" id="UP000053676"/>
    </source>
</evidence>
<dbReference type="OrthoDB" id="6431454at2759"/>
<dbReference type="Proteomes" id="UP000053676">
    <property type="component" value="Unassembled WGS sequence"/>
</dbReference>
<dbReference type="KEGG" id="nai:NECAME_13536"/>
<name>W2SUT2_NECAM</name>
<reference evidence="3" key="1">
    <citation type="journal article" date="2014" name="Nat. Genet.">
        <title>Genome of the human hookworm Necator americanus.</title>
        <authorList>
            <person name="Tang Y.T."/>
            <person name="Gao X."/>
            <person name="Rosa B.A."/>
            <person name="Abubucker S."/>
            <person name="Hallsworth-Pepin K."/>
            <person name="Martin J."/>
            <person name="Tyagi R."/>
            <person name="Heizer E."/>
            <person name="Zhang X."/>
            <person name="Bhonagiri-Palsikar V."/>
            <person name="Minx P."/>
            <person name="Warren W.C."/>
            <person name="Wang Q."/>
            <person name="Zhan B."/>
            <person name="Hotez P.J."/>
            <person name="Sternberg P.W."/>
            <person name="Dougall A."/>
            <person name="Gaze S.T."/>
            <person name="Mulvenna J."/>
            <person name="Sotillo J."/>
            <person name="Ranganathan S."/>
            <person name="Rabelo E.M."/>
            <person name="Wilson R.K."/>
            <person name="Felgner P.L."/>
            <person name="Bethony J."/>
            <person name="Hawdon J.M."/>
            <person name="Gasser R.B."/>
            <person name="Loukas A."/>
            <person name="Mitreva M."/>
        </authorList>
    </citation>
    <scope>NUCLEOTIDE SEQUENCE [LARGE SCALE GENOMIC DNA]</scope>
</reference>
<organism evidence="2 3">
    <name type="scientific">Necator americanus</name>
    <name type="common">Human hookworm</name>
    <dbReference type="NCBI Taxonomy" id="51031"/>
    <lineage>
        <taxon>Eukaryota</taxon>
        <taxon>Metazoa</taxon>
        <taxon>Ecdysozoa</taxon>
        <taxon>Nematoda</taxon>
        <taxon>Chromadorea</taxon>
        <taxon>Rhabditida</taxon>
        <taxon>Rhabditina</taxon>
        <taxon>Rhabditomorpha</taxon>
        <taxon>Strongyloidea</taxon>
        <taxon>Ancylostomatidae</taxon>
        <taxon>Bunostominae</taxon>
        <taxon>Necator</taxon>
    </lineage>
</organism>
<keyword evidence="3" id="KW-1185">Reference proteome</keyword>
<feature type="region of interest" description="Disordered" evidence="1">
    <location>
        <begin position="1"/>
        <end position="30"/>
    </location>
</feature>
<protein>
    <submittedName>
        <fullName evidence="2">Uncharacterized protein</fullName>
    </submittedName>
</protein>
<gene>
    <name evidence="2" type="ORF">NECAME_13536</name>
</gene>
<feature type="compositionally biased region" description="Basic and acidic residues" evidence="1">
    <location>
        <begin position="1"/>
        <end position="23"/>
    </location>
</feature>
<evidence type="ECO:0000313" key="2">
    <source>
        <dbReference type="EMBL" id="ETN73390.1"/>
    </source>
</evidence>
<dbReference type="STRING" id="51031.W2SUT2"/>
<proteinExistence type="predicted"/>
<evidence type="ECO:0000256" key="1">
    <source>
        <dbReference type="SAM" id="MobiDB-lite"/>
    </source>
</evidence>